<reference evidence="2" key="1">
    <citation type="submission" date="2020-01" db="EMBL/GenBank/DDBJ databases">
        <title>'Steroidobacter agaridevorans' sp. nov., agar-degrading bacteria isolated from rhizosphere soils.</title>
        <authorList>
            <person name="Ikenaga M."/>
            <person name="Kataoka M."/>
            <person name="Murouchi A."/>
            <person name="Katsuragi S."/>
            <person name="Sakai M."/>
        </authorList>
    </citation>
    <scope>NUCLEOTIDE SEQUENCE [LARGE SCALE GENOMIC DNA]</scope>
    <source>
        <strain evidence="2">YU21-B</strain>
    </source>
</reference>
<evidence type="ECO:0008006" key="3">
    <source>
        <dbReference type="Google" id="ProtNLM"/>
    </source>
</evidence>
<name>A0A829YAH0_9GAMM</name>
<accession>A0A829YAH0</accession>
<evidence type="ECO:0000313" key="1">
    <source>
        <dbReference type="EMBL" id="GFE79706.1"/>
    </source>
</evidence>
<comment type="caution">
    <text evidence="1">The sequence shown here is derived from an EMBL/GenBank/DDBJ whole genome shotgun (WGS) entry which is preliminary data.</text>
</comment>
<keyword evidence="2" id="KW-1185">Reference proteome</keyword>
<evidence type="ECO:0000313" key="2">
    <source>
        <dbReference type="Proteomes" id="UP000445000"/>
    </source>
</evidence>
<sequence length="180" mass="20241">MDISALQSRLPAIRKWIDTTVEEHRPVARPLTSLGFARLAHYFDAETLKRASVVEVDVVPKPPLTTLGLHQFSDFEQMNGAGVTYGDVYFVERSRARDESLHFHELVHTIQCQILGIDRFMLAYALGHLVGGGYENNPLEEVAHTLEGIFAREPRLFRVEPIVSQHLERVVPALMKAAGL</sequence>
<dbReference type="AlphaFoldDB" id="A0A829YAH0"/>
<dbReference type="EMBL" id="BLJN01000002">
    <property type="protein sequence ID" value="GFE79706.1"/>
    <property type="molecule type" value="Genomic_DNA"/>
</dbReference>
<proteinExistence type="predicted"/>
<dbReference type="Proteomes" id="UP000445000">
    <property type="component" value="Unassembled WGS sequence"/>
</dbReference>
<dbReference type="RefSeq" id="WP_161811471.1">
    <property type="nucleotide sequence ID" value="NZ_BLJN01000002.1"/>
</dbReference>
<gene>
    <name evidence="1" type="ORF">GCM10011487_17060</name>
</gene>
<organism evidence="1 2">
    <name type="scientific">Steroidobacter agaridevorans</name>
    <dbReference type="NCBI Taxonomy" id="2695856"/>
    <lineage>
        <taxon>Bacteria</taxon>
        <taxon>Pseudomonadati</taxon>
        <taxon>Pseudomonadota</taxon>
        <taxon>Gammaproteobacteria</taxon>
        <taxon>Steroidobacterales</taxon>
        <taxon>Steroidobacteraceae</taxon>
        <taxon>Steroidobacter</taxon>
    </lineage>
</organism>
<protein>
    <recommendedName>
        <fullName evidence="3">DUF4157 domain-containing protein</fullName>
    </recommendedName>
</protein>